<dbReference type="RefSeq" id="WP_146817093.1">
    <property type="nucleotide sequence ID" value="NZ_BJYD01000024.1"/>
</dbReference>
<dbReference type="AlphaFoldDB" id="A0A511WTL1"/>
<keyword evidence="4" id="KW-0472">Membrane</keyword>
<feature type="domain" description="Glycosyltransferase 2-like" evidence="5">
    <location>
        <begin position="43"/>
        <end position="242"/>
    </location>
</feature>
<evidence type="ECO:0000259" key="5">
    <source>
        <dbReference type="Pfam" id="PF00535"/>
    </source>
</evidence>
<keyword evidence="4" id="KW-1133">Transmembrane helix</keyword>
<comment type="similarity">
    <text evidence="1">Belongs to the glycosyltransferase 2 family.</text>
</comment>
<evidence type="ECO:0000313" key="6">
    <source>
        <dbReference type="EMBL" id="GEN54486.1"/>
    </source>
</evidence>
<evidence type="ECO:0000313" key="7">
    <source>
        <dbReference type="Proteomes" id="UP000321886"/>
    </source>
</evidence>
<keyword evidence="2" id="KW-0328">Glycosyltransferase</keyword>
<organism evidence="6 7">
    <name type="scientific">Halobacillus faecis</name>
    <dbReference type="NCBI Taxonomy" id="360184"/>
    <lineage>
        <taxon>Bacteria</taxon>
        <taxon>Bacillati</taxon>
        <taxon>Bacillota</taxon>
        <taxon>Bacilli</taxon>
        <taxon>Bacillales</taxon>
        <taxon>Bacillaceae</taxon>
        <taxon>Halobacillus</taxon>
    </lineage>
</organism>
<name>A0A511WTL1_9BACI</name>
<sequence>MLLVTLVLFSLFVVFQVLYIFVPIFSVRMENKVKFAEKEKPISIIVPAFNEGKIIENCLNGIKNLKYDHFEAIFVNDGSKDDTFQKLNSLLDLKLESSSAVGKLKHKIIQGVYRSSHFPNIRVINKSNGGKADALNAGIEYAMSDIVITLDADSVLDSNALKAINTSFMDESVIAAGGVVQIGQGYRGSYHKPEPSFVTKGIIRYQIIQYMTAFYLHKWTQSKFQSMTVIAGAFGAFRKKALFEAEGYRNTVGEDMDITLRMQRLIKMKYKKSRMVFVPQAICYTECPSTFKDLLSQRIRWQKAFIDCIWTYRTSFFRKMGVRASLYLILDSLLLGTLNAFIMVFIPLTILLNPETLLIAAMLLTFTFILACYQSIAALLIGGRFDIRYKSKDYGRLAVFIPLEIVTYRLLGLLFVISGTILYFKNRKGWNVSRRVGVSYQTFD</sequence>
<dbReference type="Pfam" id="PF03142">
    <property type="entry name" value="Chitin_synth_2"/>
    <property type="match status" value="1"/>
</dbReference>
<evidence type="ECO:0000256" key="3">
    <source>
        <dbReference type="ARBA" id="ARBA00022679"/>
    </source>
</evidence>
<feature type="transmembrane region" description="Helical" evidence="4">
    <location>
        <begin position="358"/>
        <end position="385"/>
    </location>
</feature>
<dbReference type="EMBL" id="BJYD01000024">
    <property type="protein sequence ID" value="GEN54486.1"/>
    <property type="molecule type" value="Genomic_DNA"/>
</dbReference>
<feature type="transmembrane region" description="Helical" evidence="4">
    <location>
        <begin position="326"/>
        <end position="352"/>
    </location>
</feature>
<dbReference type="Gene3D" id="3.90.550.10">
    <property type="entry name" value="Spore Coat Polysaccharide Biosynthesis Protein SpsA, Chain A"/>
    <property type="match status" value="1"/>
</dbReference>
<protein>
    <submittedName>
        <fullName evidence="6">Glycosyl transferase family 2</fullName>
    </submittedName>
</protein>
<keyword evidence="4" id="KW-0812">Transmembrane</keyword>
<keyword evidence="3 6" id="KW-0808">Transferase</keyword>
<dbReference type="Proteomes" id="UP000321886">
    <property type="component" value="Unassembled WGS sequence"/>
</dbReference>
<dbReference type="SUPFAM" id="SSF53448">
    <property type="entry name" value="Nucleotide-diphospho-sugar transferases"/>
    <property type="match status" value="1"/>
</dbReference>
<dbReference type="CDD" id="cd06423">
    <property type="entry name" value="CESA_like"/>
    <property type="match status" value="1"/>
</dbReference>
<feature type="transmembrane region" description="Helical" evidence="4">
    <location>
        <begin position="6"/>
        <end position="25"/>
    </location>
</feature>
<dbReference type="GO" id="GO:0016757">
    <property type="term" value="F:glycosyltransferase activity"/>
    <property type="evidence" value="ECO:0007669"/>
    <property type="project" value="UniProtKB-KW"/>
</dbReference>
<evidence type="ECO:0000256" key="4">
    <source>
        <dbReference type="SAM" id="Phobius"/>
    </source>
</evidence>
<comment type="caution">
    <text evidence="6">The sequence shown here is derived from an EMBL/GenBank/DDBJ whole genome shotgun (WGS) entry which is preliminary data.</text>
</comment>
<dbReference type="InterPro" id="IPR029044">
    <property type="entry name" value="Nucleotide-diphossugar_trans"/>
</dbReference>
<keyword evidence="7" id="KW-1185">Reference proteome</keyword>
<dbReference type="PANTHER" id="PTHR43630:SF1">
    <property type="entry name" value="POLY-BETA-1,6-N-ACETYL-D-GLUCOSAMINE SYNTHASE"/>
    <property type="match status" value="1"/>
</dbReference>
<reference evidence="6 7" key="1">
    <citation type="submission" date="2019-07" db="EMBL/GenBank/DDBJ databases">
        <title>Whole genome shotgun sequence of Halobacillus faecis NBRC 103569.</title>
        <authorList>
            <person name="Hosoyama A."/>
            <person name="Uohara A."/>
            <person name="Ohji S."/>
            <person name="Ichikawa N."/>
        </authorList>
    </citation>
    <scope>NUCLEOTIDE SEQUENCE [LARGE SCALE GENOMIC DNA]</scope>
    <source>
        <strain evidence="6 7">NBRC 103569</strain>
    </source>
</reference>
<evidence type="ECO:0000256" key="2">
    <source>
        <dbReference type="ARBA" id="ARBA00022676"/>
    </source>
</evidence>
<proteinExistence type="inferred from homology"/>
<dbReference type="InterPro" id="IPR001173">
    <property type="entry name" value="Glyco_trans_2-like"/>
</dbReference>
<accession>A0A511WTL1</accession>
<dbReference type="Pfam" id="PF00535">
    <property type="entry name" value="Glycos_transf_2"/>
    <property type="match status" value="1"/>
</dbReference>
<dbReference type="OrthoDB" id="9766299at2"/>
<feature type="transmembrane region" description="Helical" evidence="4">
    <location>
        <begin position="397"/>
        <end position="424"/>
    </location>
</feature>
<gene>
    <name evidence="6" type="ORF">HFA01_27480</name>
</gene>
<evidence type="ECO:0000256" key="1">
    <source>
        <dbReference type="ARBA" id="ARBA00006739"/>
    </source>
</evidence>
<dbReference type="PANTHER" id="PTHR43630">
    <property type="entry name" value="POLY-BETA-1,6-N-ACETYL-D-GLUCOSAMINE SYNTHASE"/>
    <property type="match status" value="1"/>
</dbReference>